<accession>A0A5J6J2N6</accession>
<proteinExistence type="predicted"/>
<feature type="transmembrane region" description="Helical" evidence="1">
    <location>
        <begin position="67"/>
        <end position="83"/>
    </location>
</feature>
<organism evidence="2 3">
    <name type="scientific">Streptomyces vinaceus</name>
    <dbReference type="NCBI Taxonomy" id="1960"/>
    <lineage>
        <taxon>Bacteria</taxon>
        <taxon>Bacillati</taxon>
        <taxon>Actinomycetota</taxon>
        <taxon>Actinomycetes</taxon>
        <taxon>Kitasatosporales</taxon>
        <taxon>Streptomycetaceae</taxon>
        <taxon>Streptomyces</taxon>
    </lineage>
</organism>
<dbReference type="Proteomes" id="UP000325563">
    <property type="component" value="Chromosome"/>
</dbReference>
<gene>
    <name evidence="2" type="ORF">CP980_01245</name>
</gene>
<keyword evidence="3" id="KW-1185">Reference proteome</keyword>
<evidence type="ECO:0000313" key="2">
    <source>
        <dbReference type="EMBL" id="QEV43881.1"/>
    </source>
</evidence>
<dbReference type="AlphaFoldDB" id="A0A5J6J2N6"/>
<evidence type="ECO:0000313" key="3">
    <source>
        <dbReference type="Proteomes" id="UP000325563"/>
    </source>
</evidence>
<dbReference type="KEGG" id="svn:CP980_01245"/>
<sequence length="89" mass="9290">MDVGATLVVAAIVIAALVVRSALAELREPGSGRRQWMFLTDRRAVSAGAFTALALGLLGWRQAGTEGAVWAALAGILVAFVMGQGRRPQ</sequence>
<dbReference type="EMBL" id="CP023692">
    <property type="protein sequence ID" value="QEV43881.1"/>
    <property type="molecule type" value="Genomic_DNA"/>
</dbReference>
<name>A0A5J6J2N6_STRVI</name>
<feature type="transmembrane region" description="Helical" evidence="1">
    <location>
        <begin position="6"/>
        <end position="23"/>
    </location>
</feature>
<keyword evidence="1" id="KW-0812">Transmembrane</keyword>
<reference evidence="2 3" key="1">
    <citation type="submission" date="2017-09" db="EMBL/GenBank/DDBJ databases">
        <authorList>
            <person name="Lee N."/>
            <person name="Cho B.-K."/>
        </authorList>
    </citation>
    <scope>NUCLEOTIDE SEQUENCE [LARGE SCALE GENOMIC DNA]</scope>
    <source>
        <strain evidence="2 3">ATCC 27476</strain>
    </source>
</reference>
<keyword evidence="1" id="KW-0472">Membrane</keyword>
<protein>
    <submittedName>
        <fullName evidence="2">Uncharacterized protein</fullName>
    </submittedName>
</protein>
<evidence type="ECO:0000256" key="1">
    <source>
        <dbReference type="SAM" id="Phobius"/>
    </source>
</evidence>
<feature type="transmembrane region" description="Helical" evidence="1">
    <location>
        <begin position="44"/>
        <end position="61"/>
    </location>
</feature>
<keyword evidence="1" id="KW-1133">Transmembrane helix</keyword>